<dbReference type="EMBL" id="SRLO01000474">
    <property type="protein sequence ID" value="TNN54774.1"/>
    <property type="molecule type" value="Genomic_DNA"/>
</dbReference>
<dbReference type="AlphaFoldDB" id="A0A4Z2GPR1"/>
<evidence type="ECO:0000256" key="2">
    <source>
        <dbReference type="SAM" id="Phobius"/>
    </source>
</evidence>
<feature type="transmembrane region" description="Helical" evidence="2">
    <location>
        <begin position="65"/>
        <end position="84"/>
    </location>
</feature>
<sequence>MQKRLRVAAKPNSTEALCLVWSSPAPSPSIPPIRVTDSKGEEAQRPAGSHAPEREQEHAARSRGILQRAFCFLLLLLACMNTTVGPPTHPAIRPTRI</sequence>
<reference evidence="3 4" key="1">
    <citation type="submission" date="2019-03" db="EMBL/GenBank/DDBJ databases">
        <title>First draft genome of Liparis tanakae, snailfish: a comprehensive survey of snailfish specific genes.</title>
        <authorList>
            <person name="Kim W."/>
            <person name="Song I."/>
            <person name="Jeong J.-H."/>
            <person name="Kim D."/>
            <person name="Kim S."/>
            <person name="Ryu S."/>
            <person name="Song J.Y."/>
            <person name="Lee S.K."/>
        </authorList>
    </citation>
    <scope>NUCLEOTIDE SEQUENCE [LARGE SCALE GENOMIC DNA]</scope>
    <source>
        <tissue evidence="3">Muscle</tissue>
    </source>
</reference>
<evidence type="ECO:0000256" key="1">
    <source>
        <dbReference type="SAM" id="MobiDB-lite"/>
    </source>
</evidence>
<name>A0A4Z2GPR1_9TELE</name>
<evidence type="ECO:0000313" key="3">
    <source>
        <dbReference type="EMBL" id="TNN54774.1"/>
    </source>
</evidence>
<comment type="caution">
    <text evidence="3">The sequence shown here is derived from an EMBL/GenBank/DDBJ whole genome shotgun (WGS) entry which is preliminary data.</text>
</comment>
<dbReference type="Proteomes" id="UP000314294">
    <property type="component" value="Unassembled WGS sequence"/>
</dbReference>
<gene>
    <name evidence="3" type="ORF">EYF80_034980</name>
</gene>
<proteinExistence type="predicted"/>
<keyword evidence="2" id="KW-1133">Transmembrane helix</keyword>
<accession>A0A4Z2GPR1</accession>
<keyword evidence="2" id="KW-0812">Transmembrane</keyword>
<protein>
    <submittedName>
        <fullName evidence="3">Uncharacterized protein</fullName>
    </submittedName>
</protein>
<feature type="compositionally biased region" description="Basic and acidic residues" evidence="1">
    <location>
        <begin position="51"/>
        <end position="60"/>
    </location>
</feature>
<keyword evidence="4" id="KW-1185">Reference proteome</keyword>
<feature type="region of interest" description="Disordered" evidence="1">
    <location>
        <begin position="23"/>
        <end position="60"/>
    </location>
</feature>
<evidence type="ECO:0000313" key="4">
    <source>
        <dbReference type="Proteomes" id="UP000314294"/>
    </source>
</evidence>
<keyword evidence="2" id="KW-0472">Membrane</keyword>
<organism evidence="3 4">
    <name type="scientific">Liparis tanakae</name>
    <name type="common">Tanaka's snailfish</name>
    <dbReference type="NCBI Taxonomy" id="230148"/>
    <lineage>
        <taxon>Eukaryota</taxon>
        <taxon>Metazoa</taxon>
        <taxon>Chordata</taxon>
        <taxon>Craniata</taxon>
        <taxon>Vertebrata</taxon>
        <taxon>Euteleostomi</taxon>
        <taxon>Actinopterygii</taxon>
        <taxon>Neopterygii</taxon>
        <taxon>Teleostei</taxon>
        <taxon>Neoteleostei</taxon>
        <taxon>Acanthomorphata</taxon>
        <taxon>Eupercaria</taxon>
        <taxon>Perciformes</taxon>
        <taxon>Cottioidei</taxon>
        <taxon>Cottales</taxon>
        <taxon>Liparidae</taxon>
        <taxon>Liparis</taxon>
    </lineage>
</organism>